<evidence type="ECO:0000256" key="4">
    <source>
        <dbReference type="ARBA" id="ARBA00022553"/>
    </source>
</evidence>
<evidence type="ECO:0000256" key="1">
    <source>
        <dbReference type="ARBA" id="ARBA00001957"/>
    </source>
</evidence>
<dbReference type="InterPro" id="IPR045851">
    <property type="entry name" value="AMP-bd_C_sf"/>
</dbReference>
<dbReference type="InterPro" id="IPR009081">
    <property type="entry name" value="PP-bd_ACP"/>
</dbReference>
<feature type="domain" description="Carrier" evidence="5">
    <location>
        <begin position="223"/>
        <end position="298"/>
    </location>
</feature>
<dbReference type="Pfam" id="PF00668">
    <property type="entry name" value="Condensation"/>
    <property type="match status" value="1"/>
</dbReference>
<dbReference type="FunFam" id="3.30.300.30:FF:000010">
    <property type="entry name" value="Enterobactin synthetase component F"/>
    <property type="match status" value="1"/>
</dbReference>
<comment type="similarity">
    <text evidence="2">Belongs to the ATP-dependent AMP-binding enzyme family.</text>
</comment>
<keyword evidence="4" id="KW-0597">Phosphoprotein</keyword>
<dbReference type="InterPro" id="IPR001242">
    <property type="entry name" value="Condensation_dom"/>
</dbReference>
<feature type="non-terminal residue" evidence="6">
    <location>
        <position position="471"/>
    </location>
</feature>
<dbReference type="Pfam" id="PF00550">
    <property type="entry name" value="PP-binding"/>
    <property type="match status" value="1"/>
</dbReference>
<keyword evidence="7" id="KW-1185">Reference proteome</keyword>
<dbReference type="InterPro" id="IPR025110">
    <property type="entry name" value="AMP-bd_C"/>
</dbReference>
<keyword evidence="3" id="KW-0596">Phosphopantetheine</keyword>
<dbReference type="SMART" id="SM00823">
    <property type="entry name" value="PKS_PP"/>
    <property type="match status" value="1"/>
</dbReference>
<dbReference type="SUPFAM" id="SSF47336">
    <property type="entry name" value="ACP-like"/>
    <property type="match status" value="1"/>
</dbReference>
<evidence type="ECO:0000313" key="7">
    <source>
        <dbReference type="Proteomes" id="UP000274358"/>
    </source>
</evidence>
<dbReference type="PANTHER" id="PTHR45527">
    <property type="entry name" value="NONRIBOSOMAL PEPTIDE SYNTHETASE"/>
    <property type="match status" value="1"/>
</dbReference>
<dbReference type="PANTHER" id="PTHR45527:SF14">
    <property type="entry name" value="PLIPASTATIN SYNTHASE SUBUNIT B"/>
    <property type="match status" value="1"/>
</dbReference>
<dbReference type="EMBL" id="RYYV01000058">
    <property type="protein sequence ID" value="RUL68005.1"/>
    <property type="molecule type" value="Genomic_DNA"/>
</dbReference>
<dbReference type="SUPFAM" id="SSF52777">
    <property type="entry name" value="CoA-dependent acyltransferases"/>
    <property type="match status" value="1"/>
</dbReference>
<dbReference type="InterPro" id="IPR042099">
    <property type="entry name" value="ANL_N_sf"/>
</dbReference>
<dbReference type="Proteomes" id="UP000274358">
    <property type="component" value="Unassembled WGS sequence"/>
</dbReference>
<dbReference type="PROSITE" id="PS00012">
    <property type="entry name" value="PHOSPHOPANTETHEINE"/>
    <property type="match status" value="1"/>
</dbReference>
<organism evidence="6 7">
    <name type="scientific">Dyella choica</name>
    <dbReference type="NCBI Taxonomy" id="1927959"/>
    <lineage>
        <taxon>Bacteria</taxon>
        <taxon>Pseudomonadati</taxon>
        <taxon>Pseudomonadota</taxon>
        <taxon>Gammaproteobacteria</taxon>
        <taxon>Lysobacterales</taxon>
        <taxon>Rhodanobacteraceae</taxon>
        <taxon>Dyella</taxon>
    </lineage>
</organism>
<reference evidence="6 7" key="1">
    <citation type="submission" date="2018-12" db="EMBL/GenBank/DDBJ databases">
        <title>Dyella dinghuensis sp. nov. DHOA06 and Dyella choica sp. nov. 4M-K27, isolated from forest soil.</title>
        <authorList>
            <person name="Qiu L.-H."/>
            <person name="Gao Z.-H."/>
        </authorList>
    </citation>
    <scope>NUCLEOTIDE SEQUENCE [LARGE SCALE GENOMIC DNA]</scope>
    <source>
        <strain evidence="6 7">4M-K27</strain>
    </source>
</reference>
<evidence type="ECO:0000256" key="2">
    <source>
        <dbReference type="ARBA" id="ARBA00006432"/>
    </source>
</evidence>
<comment type="cofactor">
    <cofactor evidence="1">
        <name>pantetheine 4'-phosphate</name>
        <dbReference type="ChEBI" id="CHEBI:47942"/>
    </cofactor>
</comment>
<dbReference type="FunFam" id="1.10.1200.10:FF:000005">
    <property type="entry name" value="Nonribosomal peptide synthetase 1"/>
    <property type="match status" value="1"/>
</dbReference>
<dbReference type="GO" id="GO:0043041">
    <property type="term" value="P:amino acid activation for nonribosomal peptide biosynthetic process"/>
    <property type="evidence" value="ECO:0007669"/>
    <property type="project" value="TreeGrafter"/>
</dbReference>
<dbReference type="Pfam" id="PF13193">
    <property type="entry name" value="AMP-binding_C"/>
    <property type="match status" value="1"/>
</dbReference>
<dbReference type="GO" id="GO:0003824">
    <property type="term" value="F:catalytic activity"/>
    <property type="evidence" value="ECO:0007669"/>
    <property type="project" value="InterPro"/>
</dbReference>
<dbReference type="InterPro" id="IPR023213">
    <property type="entry name" value="CAT-like_dom_sf"/>
</dbReference>
<sequence length="471" mass="51696">NLYGPTETTIQVATCAYTLQDPPQGITAAIGHPIWNTALHVLDTALQPVPPGVAGELYIAGACLARGYLRRPGLTAQRFIADPFAADGRRMYRSGDRVRWLADGRLEYLGRTDEQVKIRGYRIELGEIEASLLRDPQVAQATVIVREDVPGNQQLVGYVVLGGEAQTGSAATEALRQALAESLPEYMLPSAIVAIDALPLMPNGKLDRKALPAPVFTAPGIRAPRNEKEEALCALFAEVLGLERVGIDDNFFKLGGHSLLATRLVSRIRTALQVELPIRALFEAPSVAQLSGQMSAGQAVRTALRPVARTGHIPLSFAQQRLWFLQQFAEADSAYNLPLALRLQGALDVAALQMALNDLLQRHESLRTIFSDGEEGARQIVLDKATLSFEQIACDANELAQHLRTCAGYRFELTHELPVRAWLFALSHDEHVLLLQVHHIASDGWSWRPLFRDLGVAYAARREGRVPAWQP</sequence>
<dbReference type="InterPro" id="IPR020806">
    <property type="entry name" value="PKS_PP-bd"/>
</dbReference>
<dbReference type="Gene3D" id="3.30.559.10">
    <property type="entry name" value="Chloramphenicol acetyltransferase-like domain"/>
    <property type="match status" value="1"/>
</dbReference>
<evidence type="ECO:0000313" key="6">
    <source>
        <dbReference type="EMBL" id="RUL68005.1"/>
    </source>
</evidence>
<proteinExistence type="inferred from homology"/>
<protein>
    <submittedName>
        <fullName evidence="6">Non-ribosomal peptide synthetase</fullName>
    </submittedName>
</protein>
<dbReference type="FunFam" id="2.30.38.10:FF:000001">
    <property type="entry name" value="Non-ribosomal peptide synthetase PvdI"/>
    <property type="match status" value="1"/>
</dbReference>
<dbReference type="GO" id="GO:0005829">
    <property type="term" value="C:cytosol"/>
    <property type="evidence" value="ECO:0007669"/>
    <property type="project" value="TreeGrafter"/>
</dbReference>
<dbReference type="InterPro" id="IPR000873">
    <property type="entry name" value="AMP-dep_synth/lig_dom"/>
</dbReference>
<dbReference type="Gene3D" id="1.10.1200.10">
    <property type="entry name" value="ACP-like"/>
    <property type="match status" value="1"/>
</dbReference>
<evidence type="ECO:0000259" key="5">
    <source>
        <dbReference type="PROSITE" id="PS50075"/>
    </source>
</evidence>
<evidence type="ECO:0000256" key="3">
    <source>
        <dbReference type="ARBA" id="ARBA00022450"/>
    </source>
</evidence>
<dbReference type="AlphaFoldDB" id="A0A432LY74"/>
<name>A0A432LY74_9GAMM</name>
<feature type="non-terminal residue" evidence="6">
    <location>
        <position position="1"/>
    </location>
</feature>
<dbReference type="PROSITE" id="PS50075">
    <property type="entry name" value="CARRIER"/>
    <property type="match status" value="1"/>
</dbReference>
<dbReference type="Gene3D" id="3.40.50.12780">
    <property type="entry name" value="N-terminal domain of ligase-like"/>
    <property type="match status" value="1"/>
</dbReference>
<dbReference type="InterPro" id="IPR036736">
    <property type="entry name" value="ACP-like_sf"/>
</dbReference>
<accession>A0A432LY74</accession>
<dbReference type="GO" id="GO:0044550">
    <property type="term" value="P:secondary metabolite biosynthetic process"/>
    <property type="evidence" value="ECO:0007669"/>
    <property type="project" value="TreeGrafter"/>
</dbReference>
<dbReference type="SUPFAM" id="SSF56801">
    <property type="entry name" value="Acetyl-CoA synthetase-like"/>
    <property type="match status" value="1"/>
</dbReference>
<dbReference type="Pfam" id="PF00501">
    <property type="entry name" value="AMP-binding"/>
    <property type="match status" value="1"/>
</dbReference>
<dbReference type="RefSeq" id="WP_148110439.1">
    <property type="nucleotide sequence ID" value="NZ_RYYV01000058.1"/>
</dbReference>
<comment type="caution">
    <text evidence="6">The sequence shown here is derived from an EMBL/GenBank/DDBJ whole genome shotgun (WGS) entry which is preliminary data.</text>
</comment>
<dbReference type="GO" id="GO:0031177">
    <property type="term" value="F:phosphopantetheine binding"/>
    <property type="evidence" value="ECO:0007669"/>
    <property type="project" value="InterPro"/>
</dbReference>
<dbReference type="OrthoDB" id="6009233at2"/>
<dbReference type="Gene3D" id="3.30.300.30">
    <property type="match status" value="1"/>
</dbReference>
<gene>
    <name evidence="6" type="ORF">EKH80_23630</name>
</gene>
<dbReference type="InterPro" id="IPR006162">
    <property type="entry name" value="Ppantetheine_attach_site"/>
</dbReference>